<dbReference type="GO" id="GO:0016829">
    <property type="term" value="F:lyase activity"/>
    <property type="evidence" value="ECO:0007669"/>
    <property type="project" value="UniProtKB-KW"/>
</dbReference>
<accession>A0A9X1YFM1</accession>
<name>A0A9X1YFM1_9BURK</name>
<dbReference type="PANTHER" id="PTHR36503">
    <property type="entry name" value="BLR2520 PROTEIN"/>
    <property type="match status" value="1"/>
</dbReference>
<dbReference type="AlphaFoldDB" id="A0A9X1YFM1"/>
<evidence type="ECO:0000313" key="2">
    <source>
        <dbReference type="EMBL" id="MCK9685076.1"/>
    </source>
</evidence>
<dbReference type="EMBL" id="JAJLJH010000001">
    <property type="protein sequence ID" value="MCK9685076.1"/>
    <property type="molecule type" value="Genomic_DNA"/>
</dbReference>
<evidence type="ECO:0000313" key="3">
    <source>
        <dbReference type="Proteomes" id="UP001139353"/>
    </source>
</evidence>
<dbReference type="SUPFAM" id="SSF54593">
    <property type="entry name" value="Glyoxalase/Bleomycin resistance protein/Dihydroxybiphenyl dioxygenase"/>
    <property type="match status" value="1"/>
</dbReference>
<reference evidence="2" key="1">
    <citation type="submission" date="2021-11" db="EMBL/GenBank/DDBJ databases">
        <title>BS-T2-15 a new species belonging to the Comamonadaceae family isolated from the soil of a French oak forest.</title>
        <authorList>
            <person name="Mieszkin S."/>
            <person name="Alain K."/>
        </authorList>
    </citation>
    <scope>NUCLEOTIDE SEQUENCE</scope>
    <source>
        <strain evidence="2">BS-T2-15</strain>
    </source>
</reference>
<comment type="caution">
    <text evidence="2">The sequence shown here is derived from an EMBL/GenBank/DDBJ whole genome shotgun (WGS) entry which is preliminary data.</text>
</comment>
<dbReference type="RefSeq" id="WP_275681089.1">
    <property type="nucleotide sequence ID" value="NZ_JAJLJH010000001.1"/>
</dbReference>
<sequence>MAKQIFVNLPVRDLPKSKAFYEAIGFTNNPQFTDDTAACMVLSDTIYVMLLTHAKWGSFTKKPITNAHEASEVSLALICDSRADVDAMVKAGAAHGGKADANPPQDLGFMYQRSIEDLDGHNWEPFFMDMSRMPQG</sequence>
<protein>
    <submittedName>
        <fullName evidence="2">Lactoylglutathione lyase</fullName>
    </submittedName>
</protein>
<dbReference type="PANTHER" id="PTHR36503:SF2">
    <property type="entry name" value="BLR2408 PROTEIN"/>
    <property type="match status" value="1"/>
</dbReference>
<gene>
    <name evidence="2" type="ORF">LPC04_05060</name>
</gene>
<organism evidence="2 3">
    <name type="scientific">Scleromatobacter humisilvae</name>
    <dbReference type="NCBI Taxonomy" id="2897159"/>
    <lineage>
        <taxon>Bacteria</taxon>
        <taxon>Pseudomonadati</taxon>
        <taxon>Pseudomonadota</taxon>
        <taxon>Betaproteobacteria</taxon>
        <taxon>Burkholderiales</taxon>
        <taxon>Sphaerotilaceae</taxon>
        <taxon>Scleromatobacter</taxon>
    </lineage>
</organism>
<dbReference type="Pfam" id="PF00903">
    <property type="entry name" value="Glyoxalase"/>
    <property type="match status" value="1"/>
</dbReference>
<dbReference type="Proteomes" id="UP001139353">
    <property type="component" value="Unassembled WGS sequence"/>
</dbReference>
<feature type="domain" description="Glyoxalase/fosfomycin resistance/dioxygenase" evidence="1">
    <location>
        <begin position="7"/>
        <end position="124"/>
    </location>
</feature>
<dbReference type="Gene3D" id="3.10.180.10">
    <property type="entry name" value="2,3-Dihydroxybiphenyl 1,2-Dioxygenase, domain 1"/>
    <property type="match status" value="1"/>
</dbReference>
<keyword evidence="3" id="KW-1185">Reference proteome</keyword>
<proteinExistence type="predicted"/>
<evidence type="ECO:0000259" key="1">
    <source>
        <dbReference type="Pfam" id="PF00903"/>
    </source>
</evidence>
<dbReference type="InterPro" id="IPR004360">
    <property type="entry name" value="Glyas_Fos-R_dOase_dom"/>
</dbReference>
<dbReference type="InterPro" id="IPR029068">
    <property type="entry name" value="Glyas_Bleomycin-R_OHBP_Dase"/>
</dbReference>
<keyword evidence="2" id="KW-0456">Lyase</keyword>